<proteinExistence type="predicted"/>
<dbReference type="InterPro" id="IPR013396">
    <property type="entry name" value="CRISPR-assoc_prot_Csy4"/>
</dbReference>
<organism evidence="1 2">
    <name type="scientific">Lampropedia puyangensis</name>
    <dbReference type="NCBI Taxonomy" id="1330072"/>
    <lineage>
        <taxon>Bacteria</taxon>
        <taxon>Pseudomonadati</taxon>
        <taxon>Pseudomonadota</taxon>
        <taxon>Betaproteobacteria</taxon>
        <taxon>Burkholderiales</taxon>
        <taxon>Comamonadaceae</taxon>
        <taxon>Lampropedia</taxon>
    </lineage>
</organism>
<accession>A0A4V4GS42</accession>
<dbReference type="AlphaFoldDB" id="A0A4V4GS42"/>
<dbReference type="CDD" id="cd09739">
    <property type="entry name" value="Cas6_I-F"/>
    <property type="match status" value="1"/>
</dbReference>
<dbReference type="NCBIfam" id="TIGR02563">
    <property type="entry name" value="cas_Csy4"/>
    <property type="match status" value="1"/>
</dbReference>
<protein>
    <submittedName>
        <fullName evidence="1">Type I-F CRISPR-associated endoribonuclease Cas6/Csy4</fullName>
    </submittedName>
</protein>
<keyword evidence="2" id="KW-1185">Reference proteome</keyword>
<reference evidence="1 2" key="1">
    <citation type="journal article" date="2015" name="Antonie Van Leeuwenhoek">
        <title>Lampropedia puyangensis sp. nov., isolated from symptomatic bark of Populus ? euramericana canker and emended description of Lampropedia hyalina (Ehrenberg 1832) Lee et al. 2004.</title>
        <authorList>
            <person name="Li Y."/>
            <person name="Wang T."/>
            <person name="Piao C.G."/>
            <person name="Wang L.F."/>
            <person name="Tian G.Z."/>
            <person name="Zhu T.H."/>
            <person name="Guo M.W."/>
        </authorList>
    </citation>
    <scope>NUCLEOTIDE SEQUENCE [LARGE SCALE GENOMIC DNA]</scope>
    <source>
        <strain evidence="1 2">2-bin</strain>
    </source>
</reference>
<dbReference type="GO" id="GO:0043571">
    <property type="term" value="P:maintenance of CRISPR repeat elements"/>
    <property type="evidence" value="ECO:0007669"/>
    <property type="project" value="InterPro"/>
</dbReference>
<evidence type="ECO:0000313" key="2">
    <source>
        <dbReference type="Proteomes" id="UP000308917"/>
    </source>
</evidence>
<dbReference type="GO" id="GO:0004519">
    <property type="term" value="F:endonuclease activity"/>
    <property type="evidence" value="ECO:0007669"/>
    <property type="project" value="InterPro"/>
</dbReference>
<evidence type="ECO:0000313" key="1">
    <source>
        <dbReference type="EMBL" id="THU03996.1"/>
    </source>
</evidence>
<dbReference type="Gene3D" id="3.30.70.2540">
    <property type="entry name" value="CRISPR-associated endoribonuclease Cas6/Csy4"/>
    <property type="match status" value="1"/>
</dbReference>
<sequence>MPCLSWQSSFAVVYSAMARRKAAMIDHYLDIQVHPSSELQTNTLMAQLFSKVHVWLAAHGQGRMGVSFPNMQLTPGDVLRMHGSAADLTRFVGADWRQNLALWTSIGAIAAVPDGARHVRVMRVQRKSAHNMRQRAMRRHGLSLEEATARIPDQPRFYSKLPYLIIKSSSTGQRLSLYLQQEAIATATPGGFSAYGLSQQGATVPWFPCAASSAAQL</sequence>
<dbReference type="Pfam" id="PF09618">
    <property type="entry name" value="Cas_Csy4"/>
    <property type="match status" value="1"/>
</dbReference>
<dbReference type="InterPro" id="IPR042564">
    <property type="entry name" value="CRISPR-Cas6/Csy4_sf"/>
</dbReference>
<gene>
    <name evidence="1" type="primary">cas6f</name>
    <name evidence="1" type="ORF">E9531_04520</name>
</gene>
<dbReference type="EMBL" id="STFG01000003">
    <property type="protein sequence ID" value="THU03996.1"/>
    <property type="molecule type" value="Genomic_DNA"/>
</dbReference>
<comment type="caution">
    <text evidence="1">The sequence shown here is derived from an EMBL/GenBank/DDBJ whole genome shotgun (WGS) entry which is preliminary data.</text>
</comment>
<name>A0A4V4GS42_9BURK</name>
<dbReference type="Proteomes" id="UP000308917">
    <property type="component" value="Unassembled WGS sequence"/>
</dbReference>